<dbReference type="Proteomes" id="UP000187251">
    <property type="component" value="Unassembled WGS sequence"/>
</dbReference>
<dbReference type="PATRIC" id="fig|85698.15.peg.869"/>
<dbReference type="EMBL" id="JAPZVI010000005">
    <property type="protein sequence ID" value="MCZ8401737.1"/>
    <property type="molecule type" value="Genomic_DNA"/>
</dbReference>
<reference evidence="1" key="2">
    <citation type="submission" date="2022-12" db="EMBL/GenBank/DDBJ databases">
        <authorList>
            <person name="Voronina O.L."/>
            <person name="Kunda M.S."/>
            <person name="Ryzhova N."/>
            <person name="Aksenova E.I."/>
        </authorList>
    </citation>
    <scope>NUCLEOTIDE SEQUENCE</scope>
    <source>
        <strain evidence="1">SCCH136:Ach223948</strain>
    </source>
</reference>
<reference evidence="2 3" key="1">
    <citation type="submission" date="2016-09" db="EMBL/GenBank/DDBJ databases">
        <title>Phylogenomics of Achromobacter.</title>
        <authorList>
            <person name="Jeukens J."/>
            <person name="Freschi L."/>
            <person name="Vincent A.T."/>
            <person name="Emond-Rheault J.-G."/>
            <person name="Kukavica-Ibrulj I."/>
            <person name="Charette S.J."/>
            <person name="Levesque R.C."/>
        </authorList>
    </citation>
    <scope>NUCLEOTIDE SEQUENCE [LARGE SCALE GENOMIC DNA]</scope>
    <source>
        <strain evidence="2 3">AUS488</strain>
    </source>
</reference>
<dbReference type="EMBL" id="MJMN01000005">
    <property type="protein sequence ID" value="OMG90723.1"/>
    <property type="molecule type" value="Genomic_DNA"/>
</dbReference>
<keyword evidence="2" id="KW-0413">Isomerase</keyword>
<accession>A0A0M7CNU2</accession>
<dbReference type="GeneID" id="75277711"/>
<organism evidence="2 3">
    <name type="scientific">Alcaligenes xylosoxydans xylosoxydans</name>
    <name type="common">Achromobacter xylosoxidans</name>
    <dbReference type="NCBI Taxonomy" id="85698"/>
    <lineage>
        <taxon>Bacteria</taxon>
        <taxon>Pseudomonadati</taxon>
        <taxon>Pseudomonadota</taxon>
        <taxon>Betaproteobacteria</taxon>
        <taxon>Burkholderiales</taxon>
        <taxon>Alcaligenaceae</taxon>
        <taxon>Achromobacter</taxon>
    </lineage>
</organism>
<dbReference type="OrthoDB" id="8913873at2"/>
<proteinExistence type="predicted"/>
<name>A0A0D6I0Y2_ALCXX</name>
<comment type="caution">
    <text evidence="2">The sequence shown here is derived from an EMBL/GenBank/DDBJ whole genome shotgun (WGS) entry which is preliminary data.</text>
</comment>
<dbReference type="RefSeq" id="WP_006386200.1">
    <property type="nucleotide sequence ID" value="NZ_AP028040.1"/>
</dbReference>
<sequence length="102" mass="10802">MSFYAIVAVRKEAVTGHVAYVRWGLAERGVPGWVSEPVTAAASEVIEAIKAGADVETVVSVDGLSVASRPVRVLTDEDGREHLASVPAPSSTLHTVFDLPEF</sequence>
<evidence type="ECO:0000313" key="2">
    <source>
        <dbReference type="EMBL" id="OMG90723.1"/>
    </source>
</evidence>
<evidence type="ECO:0000313" key="3">
    <source>
        <dbReference type="Proteomes" id="UP000187251"/>
    </source>
</evidence>
<dbReference type="AlphaFoldDB" id="A0A0D6I0Y2"/>
<dbReference type="KEGG" id="axx:ERS451415_03766"/>
<protein>
    <submittedName>
        <fullName evidence="2">Carbohydrate isomerase</fullName>
    </submittedName>
</protein>
<dbReference type="Proteomes" id="UP001141992">
    <property type="component" value="Unassembled WGS sequence"/>
</dbReference>
<accession>A0A0D6I0Y2</accession>
<gene>
    <name evidence="2" type="ORF">BIZ92_20685</name>
    <name evidence="1" type="ORF">O9570_09800</name>
</gene>
<evidence type="ECO:0000313" key="1">
    <source>
        <dbReference type="EMBL" id="MCZ8401737.1"/>
    </source>
</evidence>
<dbReference type="GO" id="GO:0016853">
    <property type="term" value="F:isomerase activity"/>
    <property type="evidence" value="ECO:0007669"/>
    <property type="project" value="UniProtKB-KW"/>
</dbReference>